<keyword evidence="7" id="KW-0378">Hydrolase</keyword>
<reference evidence="7 8" key="1">
    <citation type="submission" date="2017-05" db="EMBL/GenBank/DDBJ databases">
        <authorList>
            <person name="Varghese N."/>
            <person name="Submissions S."/>
        </authorList>
    </citation>
    <scope>NUCLEOTIDE SEQUENCE [LARGE SCALE GENOMIC DNA]</scope>
    <source>
        <strain evidence="7 8">DSM 19504</strain>
    </source>
</reference>
<evidence type="ECO:0000256" key="1">
    <source>
        <dbReference type="ARBA" id="ARBA00004141"/>
    </source>
</evidence>
<dbReference type="EMBL" id="FXTD01000001">
    <property type="protein sequence ID" value="SMO34110.1"/>
    <property type="molecule type" value="Genomic_DNA"/>
</dbReference>
<keyword evidence="2 5" id="KW-0812">Transmembrane</keyword>
<dbReference type="InterPro" id="IPR035952">
    <property type="entry name" value="Rhomboid-like_sf"/>
</dbReference>
<evidence type="ECO:0000256" key="2">
    <source>
        <dbReference type="ARBA" id="ARBA00022692"/>
    </source>
</evidence>
<feature type="domain" description="Peptidase S54 rhomboid" evidence="6">
    <location>
        <begin position="40"/>
        <end position="179"/>
    </location>
</feature>
<gene>
    <name evidence="7" type="ORF">SAMN06264867_101148</name>
</gene>
<feature type="transmembrane region" description="Helical" evidence="5">
    <location>
        <begin position="144"/>
        <end position="177"/>
    </location>
</feature>
<evidence type="ECO:0000313" key="8">
    <source>
        <dbReference type="Proteomes" id="UP000319712"/>
    </source>
</evidence>
<dbReference type="GO" id="GO:0016020">
    <property type="term" value="C:membrane"/>
    <property type="evidence" value="ECO:0007669"/>
    <property type="project" value="UniProtKB-SubCell"/>
</dbReference>
<comment type="subcellular location">
    <subcellularLocation>
        <location evidence="1">Membrane</location>
        <topology evidence="1">Multi-pass membrane protein</topology>
    </subcellularLocation>
</comment>
<keyword evidence="4 5" id="KW-0472">Membrane</keyword>
<dbReference type="GO" id="GO:0004252">
    <property type="term" value="F:serine-type endopeptidase activity"/>
    <property type="evidence" value="ECO:0007669"/>
    <property type="project" value="InterPro"/>
</dbReference>
<dbReference type="InterPro" id="IPR022764">
    <property type="entry name" value="Peptidase_S54_rhomboid_dom"/>
</dbReference>
<dbReference type="RefSeq" id="WP_142985099.1">
    <property type="nucleotide sequence ID" value="NZ_FXTD01000001.1"/>
</dbReference>
<feature type="transmembrane region" description="Helical" evidence="5">
    <location>
        <begin position="79"/>
        <end position="101"/>
    </location>
</feature>
<dbReference type="PANTHER" id="PTHR43066">
    <property type="entry name" value="RHOMBOID-RELATED PROTEIN"/>
    <property type="match status" value="1"/>
</dbReference>
<evidence type="ECO:0000313" key="7">
    <source>
        <dbReference type="EMBL" id="SMO34110.1"/>
    </source>
</evidence>
<evidence type="ECO:0000259" key="6">
    <source>
        <dbReference type="Pfam" id="PF01694"/>
    </source>
</evidence>
<proteinExistence type="predicted"/>
<feature type="transmembrane region" description="Helical" evidence="5">
    <location>
        <begin position="47"/>
        <end position="67"/>
    </location>
</feature>
<dbReference type="Gene3D" id="1.20.1540.10">
    <property type="entry name" value="Rhomboid-like"/>
    <property type="match status" value="1"/>
</dbReference>
<evidence type="ECO:0000256" key="4">
    <source>
        <dbReference type="ARBA" id="ARBA00023136"/>
    </source>
</evidence>
<dbReference type="SUPFAM" id="SSF144091">
    <property type="entry name" value="Rhomboid-like"/>
    <property type="match status" value="1"/>
</dbReference>
<keyword evidence="3 5" id="KW-1133">Transmembrane helix</keyword>
<feature type="transmembrane region" description="Helical" evidence="5">
    <location>
        <begin position="107"/>
        <end position="132"/>
    </location>
</feature>
<keyword evidence="8" id="KW-1185">Reference proteome</keyword>
<dbReference type="GO" id="GO:0006508">
    <property type="term" value="P:proteolysis"/>
    <property type="evidence" value="ECO:0007669"/>
    <property type="project" value="UniProtKB-KW"/>
</dbReference>
<dbReference type="PANTHER" id="PTHR43066:SF11">
    <property type="entry name" value="PEPTIDASE S54 RHOMBOID DOMAIN-CONTAINING PROTEIN"/>
    <property type="match status" value="1"/>
</dbReference>
<dbReference type="Proteomes" id="UP000319712">
    <property type="component" value="Unassembled WGS sequence"/>
</dbReference>
<accession>A0A521AHD4</accession>
<evidence type="ECO:0000256" key="3">
    <source>
        <dbReference type="ARBA" id="ARBA00022989"/>
    </source>
</evidence>
<dbReference type="Pfam" id="PF01694">
    <property type="entry name" value="Rhomboid"/>
    <property type="match status" value="1"/>
</dbReference>
<dbReference type="OrthoDB" id="169619at2157"/>
<sequence>MRATLETLVIVCVVGLAQAALSLVGLGSSLALSTPLSVAPWTVLTSVYAHGSVSHLLANALGLLLVGPLVEHRTTRLRFHAFVVATGALAGTTQVVIGGLVGPSTAVLGISGAVFALGGYLLASNVVSATLFDRLRLSVRAQFVLFAGLAVLLTFATAAPGVALIAHAAGAFVGLLAGRARLLEYDHTR</sequence>
<name>A0A521AHD4_9EURY</name>
<organism evidence="7 8">
    <name type="scientific">Halorubrum cibi</name>
    <dbReference type="NCBI Taxonomy" id="413815"/>
    <lineage>
        <taxon>Archaea</taxon>
        <taxon>Methanobacteriati</taxon>
        <taxon>Methanobacteriota</taxon>
        <taxon>Stenosarchaea group</taxon>
        <taxon>Halobacteria</taxon>
        <taxon>Halobacteriales</taxon>
        <taxon>Haloferacaceae</taxon>
        <taxon>Halorubrum</taxon>
    </lineage>
</organism>
<protein>
    <submittedName>
        <fullName evidence="7">Membrane associated serine protease, rhomboid family</fullName>
    </submittedName>
</protein>
<keyword evidence="7" id="KW-0645">Protease</keyword>
<evidence type="ECO:0000256" key="5">
    <source>
        <dbReference type="SAM" id="Phobius"/>
    </source>
</evidence>
<dbReference type="AlphaFoldDB" id="A0A521AHD4"/>